<reference evidence="1 2" key="1">
    <citation type="journal article" date="2019" name="G3 (Bethesda)">
        <title>Sequencing of a Wild Apple (Malus baccata) Genome Unravels the Differences Between Cultivated and Wild Apple Species Regarding Disease Resistance and Cold Tolerance.</title>
        <authorList>
            <person name="Chen X."/>
        </authorList>
    </citation>
    <scope>NUCLEOTIDE SEQUENCE [LARGE SCALE GENOMIC DNA]</scope>
    <source>
        <strain evidence="2">cv. Shandingzi</strain>
        <tissue evidence="1">Leaves</tissue>
    </source>
</reference>
<evidence type="ECO:0000313" key="2">
    <source>
        <dbReference type="Proteomes" id="UP000315295"/>
    </source>
</evidence>
<organism evidence="1 2">
    <name type="scientific">Malus baccata</name>
    <name type="common">Siberian crab apple</name>
    <name type="synonym">Pyrus baccata</name>
    <dbReference type="NCBI Taxonomy" id="106549"/>
    <lineage>
        <taxon>Eukaryota</taxon>
        <taxon>Viridiplantae</taxon>
        <taxon>Streptophyta</taxon>
        <taxon>Embryophyta</taxon>
        <taxon>Tracheophyta</taxon>
        <taxon>Spermatophyta</taxon>
        <taxon>Magnoliopsida</taxon>
        <taxon>eudicotyledons</taxon>
        <taxon>Gunneridae</taxon>
        <taxon>Pentapetalae</taxon>
        <taxon>rosids</taxon>
        <taxon>fabids</taxon>
        <taxon>Rosales</taxon>
        <taxon>Rosaceae</taxon>
        <taxon>Amygdaloideae</taxon>
        <taxon>Maleae</taxon>
        <taxon>Malus</taxon>
    </lineage>
</organism>
<name>A0A540MA07_MALBA</name>
<gene>
    <name evidence="1" type="ORF">C1H46_018824</name>
</gene>
<protein>
    <submittedName>
        <fullName evidence="1">Uncharacterized protein</fullName>
    </submittedName>
</protein>
<dbReference type="EMBL" id="VIEB01000310">
    <property type="protein sequence ID" value="TQD95585.1"/>
    <property type="molecule type" value="Genomic_DNA"/>
</dbReference>
<proteinExistence type="predicted"/>
<evidence type="ECO:0000313" key="1">
    <source>
        <dbReference type="EMBL" id="TQD95585.1"/>
    </source>
</evidence>
<comment type="caution">
    <text evidence="1">The sequence shown here is derived from an EMBL/GenBank/DDBJ whole genome shotgun (WGS) entry which is preliminary data.</text>
</comment>
<dbReference type="Proteomes" id="UP000315295">
    <property type="component" value="Unassembled WGS sequence"/>
</dbReference>
<accession>A0A540MA07</accession>
<sequence>METYAELSHDIGVVMHNKCSTAEWAFWKKVSEDLKKSMLEELAWKNDFERYGEAPPAE</sequence>
<dbReference type="AlphaFoldDB" id="A0A540MA07"/>
<keyword evidence="2" id="KW-1185">Reference proteome</keyword>